<accession>A0ABV8UM23</accession>
<sequence length="243" mass="24504">MTFQPIRNRRTHLILAGTTALATAGLLSTTVAFAETFEVNTYEELRNAITDANESGDGQDTITFTGNIAYDPDSGDSDLPEIKSDLTIETGDHYLSVADSTSRDGAEITFDMIEEASLTFDGQAFGGKSAEYGDGGAGIDAGDGSELILDADTTVTGGDGDNDGGTGIELGQNGWAEIAGEITGGDGDTFDGGAGIDAGDGNELMLDTDTTVTGGGGDDGGAGIEAGNESTLTLDADTTVTGG</sequence>
<evidence type="ECO:0000313" key="3">
    <source>
        <dbReference type="EMBL" id="MFC4352307.1"/>
    </source>
</evidence>
<keyword evidence="2" id="KW-0732">Signal</keyword>
<name>A0ABV8UM23_9PROT</name>
<feature type="region of interest" description="Disordered" evidence="1">
    <location>
        <begin position="215"/>
        <end position="243"/>
    </location>
</feature>
<reference evidence="4" key="1">
    <citation type="journal article" date="2019" name="Int. J. Syst. Evol. Microbiol.">
        <title>The Global Catalogue of Microorganisms (GCM) 10K type strain sequencing project: providing services to taxonomists for standard genome sequencing and annotation.</title>
        <authorList>
            <consortium name="The Broad Institute Genomics Platform"/>
            <consortium name="The Broad Institute Genome Sequencing Center for Infectious Disease"/>
            <person name="Wu L."/>
            <person name="Ma J."/>
        </authorList>
    </citation>
    <scope>NUCLEOTIDE SEQUENCE [LARGE SCALE GENOMIC DNA]</scope>
    <source>
        <strain evidence="4">CECT 8472</strain>
    </source>
</reference>
<evidence type="ECO:0000256" key="1">
    <source>
        <dbReference type="SAM" id="MobiDB-lite"/>
    </source>
</evidence>
<proteinExistence type="predicted"/>
<feature type="non-terminal residue" evidence="3">
    <location>
        <position position="243"/>
    </location>
</feature>
<keyword evidence="4" id="KW-1185">Reference proteome</keyword>
<evidence type="ECO:0000313" key="4">
    <source>
        <dbReference type="Proteomes" id="UP001595799"/>
    </source>
</evidence>
<organism evidence="3 4">
    <name type="scientific">Fodinicurvata halophila</name>
    <dbReference type="NCBI Taxonomy" id="1419723"/>
    <lineage>
        <taxon>Bacteria</taxon>
        <taxon>Pseudomonadati</taxon>
        <taxon>Pseudomonadota</taxon>
        <taxon>Alphaproteobacteria</taxon>
        <taxon>Rhodospirillales</taxon>
        <taxon>Rhodovibrionaceae</taxon>
        <taxon>Fodinicurvata</taxon>
    </lineage>
</organism>
<evidence type="ECO:0008006" key="5">
    <source>
        <dbReference type="Google" id="ProtNLM"/>
    </source>
</evidence>
<dbReference type="Proteomes" id="UP001595799">
    <property type="component" value="Unassembled WGS sequence"/>
</dbReference>
<evidence type="ECO:0000256" key="2">
    <source>
        <dbReference type="SAM" id="SignalP"/>
    </source>
</evidence>
<dbReference type="EMBL" id="JBHSCW010000006">
    <property type="protein sequence ID" value="MFC4352307.1"/>
    <property type="molecule type" value="Genomic_DNA"/>
</dbReference>
<comment type="caution">
    <text evidence="3">The sequence shown here is derived from an EMBL/GenBank/DDBJ whole genome shotgun (WGS) entry which is preliminary data.</text>
</comment>
<protein>
    <recommendedName>
        <fullName evidence="5">Calcium-binding protein</fullName>
    </recommendedName>
</protein>
<feature type="compositionally biased region" description="Polar residues" evidence="1">
    <location>
        <begin position="228"/>
        <end position="243"/>
    </location>
</feature>
<feature type="signal peptide" evidence="2">
    <location>
        <begin position="1"/>
        <end position="34"/>
    </location>
</feature>
<feature type="compositionally biased region" description="Gly residues" evidence="1">
    <location>
        <begin position="215"/>
        <end position="224"/>
    </location>
</feature>
<gene>
    <name evidence="3" type="ORF">ACFOW6_12230</name>
</gene>
<feature type="chain" id="PRO_5046006146" description="Calcium-binding protein" evidence="2">
    <location>
        <begin position="35"/>
        <end position="243"/>
    </location>
</feature>